<keyword evidence="2" id="KW-1185">Reference proteome</keyword>
<evidence type="ECO:0000313" key="2">
    <source>
        <dbReference type="Proteomes" id="UP000324091"/>
    </source>
</evidence>
<proteinExistence type="predicted"/>
<protein>
    <submittedName>
        <fullName evidence="1">Uncharacterized protein</fullName>
    </submittedName>
</protein>
<evidence type="ECO:0000313" key="1">
    <source>
        <dbReference type="EMBL" id="TWW67586.1"/>
    </source>
</evidence>
<name>A0A5C6NKC3_9TELE</name>
<dbReference type="AlphaFoldDB" id="A0A5C6NKC3"/>
<accession>A0A5C6NKC3</accession>
<comment type="caution">
    <text evidence="1">The sequence shown here is derived from an EMBL/GenBank/DDBJ whole genome shotgun (WGS) entry which is preliminary data.</text>
</comment>
<sequence>MGGEDMSAQRKGGLCAFSSPTDASLELLYVLDVSGRKLPFKNPRSLTSSGCVRSSFFPDLSWSESFCVLVEAADLDVEEEVLKQMAAETMA</sequence>
<reference evidence="1 2" key="1">
    <citation type="submission" date="2019-04" db="EMBL/GenBank/DDBJ databases">
        <title>Chromosome genome assembly for Takifugu flavidus.</title>
        <authorList>
            <person name="Xiao S."/>
        </authorList>
    </citation>
    <scope>NUCLEOTIDE SEQUENCE [LARGE SCALE GENOMIC DNA]</scope>
    <source>
        <strain evidence="1">HTHZ2018</strain>
        <tissue evidence="1">Muscle</tissue>
    </source>
</reference>
<gene>
    <name evidence="1" type="ORF">D4764_02G0006270</name>
</gene>
<dbReference type="EMBL" id="RHFK02000012">
    <property type="protein sequence ID" value="TWW67586.1"/>
    <property type="molecule type" value="Genomic_DNA"/>
</dbReference>
<dbReference type="Proteomes" id="UP000324091">
    <property type="component" value="Chromosome 2"/>
</dbReference>
<organism evidence="1 2">
    <name type="scientific">Takifugu flavidus</name>
    <name type="common">sansaifugu</name>
    <dbReference type="NCBI Taxonomy" id="433684"/>
    <lineage>
        <taxon>Eukaryota</taxon>
        <taxon>Metazoa</taxon>
        <taxon>Chordata</taxon>
        <taxon>Craniata</taxon>
        <taxon>Vertebrata</taxon>
        <taxon>Euteleostomi</taxon>
        <taxon>Actinopterygii</taxon>
        <taxon>Neopterygii</taxon>
        <taxon>Teleostei</taxon>
        <taxon>Neoteleostei</taxon>
        <taxon>Acanthomorphata</taxon>
        <taxon>Eupercaria</taxon>
        <taxon>Tetraodontiformes</taxon>
        <taxon>Tetradontoidea</taxon>
        <taxon>Tetraodontidae</taxon>
        <taxon>Takifugu</taxon>
    </lineage>
</organism>